<accession>A0AA38R4Z0</accession>
<dbReference type="InterPro" id="IPR029058">
    <property type="entry name" value="AB_hydrolase_fold"/>
</dbReference>
<dbReference type="InterPro" id="IPR016187">
    <property type="entry name" value="CTDL_fold"/>
</dbReference>
<keyword evidence="3" id="KW-0732">Signal</keyword>
<reference evidence="5" key="1">
    <citation type="submission" date="2022-07" db="EMBL/GenBank/DDBJ databases">
        <title>Fungi with potential for degradation of polypropylene.</title>
        <authorList>
            <person name="Gostincar C."/>
        </authorList>
    </citation>
    <scope>NUCLEOTIDE SEQUENCE</scope>
    <source>
        <strain evidence="5">EXF-13308</strain>
    </source>
</reference>
<dbReference type="PROSITE" id="PS00122">
    <property type="entry name" value="CARBOXYLESTERASE_B_1"/>
    <property type="match status" value="1"/>
</dbReference>
<evidence type="ECO:0000256" key="2">
    <source>
        <dbReference type="ARBA" id="ARBA00022801"/>
    </source>
</evidence>
<dbReference type="PANTHER" id="PTHR43142:SF3">
    <property type="entry name" value="PUTATIVE (AFU_ORTHOLOGUE AFUA_3G09070)-RELATED"/>
    <property type="match status" value="1"/>
</dbReference>
<organism evidence="5 6">
    <name type="scientific">Pleurostoma richardsiae</name>
    <dbReference type="NCBI Taxonomy" id="41990"/>
    <lineage>
        <taxon>Eukaryota</taxon>
        <taxon>Fungi</taxon>
        <taxon>Dikarya</taxon>
        <taxon>Ascomycota</taxon>
        <taxon>Pezizomycotina</taxon>
        <taxon>Sordariomycetes</taxon>
        <taxon>Sordariomycetidae</taxon>
        <taxon>Calosphaeriales</taxon>
        <taxon>Pleurostomataceae</taxon>
        <taxon>Pleurostoma</taxon>
    </lineage>
</organism>
<sequence length="694" mass="74607">MRCSPVAQGLLGLAISLRLPLVEALYFGGGLTILSQNLLDGAQNNGSAAILVSQPSTYTAAEAACKLLGELLWDPDTEDFNASLNSSLSYQLYQGLASEDQLYWISQPSSDSSKCRSIDTNGTFHTLSCTTQLPTLCTQSAPVSNSSSSDSSAAWQVTQPVANSQFTGYRDYHAWKFRGVRYAQKPDRFAYSSAYLQSGQVSALTAGADCVQPVGEVTSGSSEDCLFLNIWTPHLPRMVDTDKKELKPVMVYFYGGGYTSGSGKNANTDGTNLASRGDVVVVSVNYRVGSVGFLAFKDGVHNGNYAVSDMVTSLEWVSKYIKYFGGDASKVTVFGESAGAGMTHILLASPKAKGLFQRAIMQSDPDGYPSGSKLVWTQYPSVEEAYETVTVKVLEEAGCLNATDPIGCLDKTSGFDLVNLTTNAHTVVADGTYVAIHELIVNSTGLASDVDVMTGTNRDEEGIDMPDYPGDDTTFEEYFGDFVHSNYGANLSDIFPDLQNISLASSASTPEQILNASIRIATGAVFSCFDQAKAASAARHGAFRSTYAFVFNRTYSPSGYTKPWCDAPKTAERPHGDPDAEYYKCHAGEQLAVFGNALRVGQPDRDGRDVPFMQLVVDYWAAFARAGDPNPDEGYLLARGHLSSLAQVEAGGRWDQVDAETPTARLLQWDGGEVPFPDRSVCDAIGVPLDVLQS</sequence>
<evidence type="ECO:0000313" key="6">
    <source>
        <dbReference type="Proteomes" id="UP001174694"/>
    </source>
</evidence>
<dbReference type="AlphaFoldDB" id="A0AA38R4Z0"/>
<gene>
    <name evidence="5" type="ORF">NKR23_g10552</name>
</gene>
<comment type="caution">
    <text evidence="5">The sequence shown here is derived from an EMBL/GenBank/DDBJ whole genome shotgun (WGS) entry which is preliminary data.</text>
</comment>
<protein>
    <recommendedName>
        <fullName evidence="3">Carboxylic ester hydrolase</fullName>
        <ecNumber evidence="3">3.1.1.-</ecNumber>
    </recommendedName>
</protein>
<feature type="chain" id="PRO_5041485485" description="Carboxylic ester hydrolase" evidence="3">
    <location>
        <begin position="25"/>
        <end position="694"/>
    </location>
</feature>
<evidence type="ECO:0000256" key="1">
    <source>
        <dbReference type="ARBA" id="ARBA00005964"/>
    </source>
</evidence>
<feature type="signal peptide" evidence="3">
    <location>
        <begin position="1"/>
        <end position="24"/>
    </location>
</feature>
<evidence type="ECO:0000259" key="4">
    <source>
        <dbReference type="Pfam" id="PF00135"/>
    </source>
</evidence>
<evidence type="ECO:0000256" key="3">
    <source>
        <dbReference type="RuleBase" id="RU361235"/>
    </source>
</evidence>
<dbReference type="InterPro" id="IPR002018">
    <property type="entry name" value="CarbesteraseB"/>
</dbReference>
<dbReference type="SUPFAM" id="SSF53474">
    <property type="entry name" value="alpha/beta-Hydrolases"/>
    <property type="match status" value="1"/>
</dbReference>
<feature type="domain" description="Carboxylesterase type B" evidence="4">
    <location>
        <begin position="173"/>
        <end position="639"/>
    </location>
</feature>
<dbReference type="EC" id="3.1.1.-" evidence="3"/>
<dbReference type="PROSITE" id="PS00941">
    <property type="entry name" value="CARBOXYLESTERASE_B_2"/>
    <property type="match status" value="1"/>
</dbReference>
<dbReference type="Gene3D" id="3.40.50.1820">
    <property type="entry name" value="alpha/beta hydrolase"/>
    <property type="match status" value="1"/>
</dbReference>
<dbReference type="GO" id="GO:0016787">
    <property type="term" value="F:hydrolase activity"/>
    <property type="evidence" value="ECO:0007669"/>
    <property type="project" value="UniProtKB-KW"/>
</dbReference>
<keyword evidence="6" id="KW-1185">Reference proteome</keyword>
<dbReference type="Proteomes" id="UP001174694">
    <property type="component" value="Unassembled WGS sequence"/>
</dbReference>
<dbReference type="Pfam" id="PF00135">
    <property type="entry name" value="COesterase"/>
    <property type="match status" value="1"/>
</dbReference>
<proteinExistence type="inferred from homology"/>
<name>A0AA38R4Z0_9PEZI</name>
<dbReference type="InterPro" id="IPR019819">
    <property type="entry name" value="Carboxylesterase_B_CS"/>
</dbReference>
<evidence type="ECO:0000313" key="5">
    <source>
        <dbReference type="EMBL" id="KAJ9133725.1"/>
    </source>
</evidence>
<dbReference type="PANTHER" id="PTHR43142">
    <property type="entry name" value="CARBOXYLIC ESTER HYDROLASE"/>
    <property type="match status" value="1"/>
</dbReference>
<keyword evidence="2 3" id="KW-0378">Hydrolase</keyword>
<dbReference type="InterPro" id="IPR019826">
    <property type="entry name" value="Carboxylesterase_B_AS"/>
</dbReference>
<dbReference type="SUPFAM" id="SSF56436">
    <property type="entry name" value="C-type lectin-like"/>
    <property type="match status" value="1"/>
</dbReference>
<comment type="similarity">
    <text evidence="1 3">Belongs to the type-B carboxylesterase/lipase family.</text>
</comment>
<dbReference type="EMBL" id="JANBVO010000048">
    <property type="protein sequence ID" value="KAJ9133725.1"/>
    <property type="molecule type" value="Genomic_DNA"/>
</dbReference>